<dbReference type="PANTHER" id="PTHR33064">
    <property type="entry name" value="POL PROTEIN"/>
    <property type="match status" value="1"/>
</dbReference>
<dbReference type="EMBL" id="QXFU01003565">
    <property type="protein sequence ID" value="KAE8974373.1"/>
    <property type="molecule type" value="Genomic_DNA"/>
</dbReference>
<dbReference type="Gene3D" id="3.10.10.10">
    <property type="entry name" value="HIV Type 1 Reverse Transcriptase, subunit A, domain 1"/>
    <property type="match status" value="1"/>
</dbReference>
<dbReference type="PROSITE" id="PS00141">
    <property type="entry name" value="ASP_PROTEASE"/>
    <property type="match status" value="1"/>
</dbReference>
<dbReference type="CDD" id="cd01647">
    <property type="entry name" value="RT_LTR"/>
    <property type="match status" value="1"/>
</dbReference>
<feature type="region of interest" description="Disordered" evidence="1">
    <location>
        <begin position="265"/>
        <end position="308"/>
    </location>
</feature>
<dbReference type="SUPFAM" id="SSF56672">
    <property type="entry name" value="DNA/RNA polymerases"/>
    <property type="match status" value="1"/>
</dbReference>
<evidence type="ECO:0000259" key="2">
    <source>
        <dbReference type="PROSITE" id="PS50878"/>
    </source>
</evidence>
<proteinExistence type="predicted"/>
<reference evidence="3 4" key="1">
    <citation type="submission" date="2018-09" db="EMBL/GenBank/DDBJ databases">
        <title>Genomic investigation of the strawberry pathogen Phytophthora fragariae indicates pathogenicity is determined by transcriptional variation in three key races.</title>
        <authorList>
            <person name="Adams T.M."/>
            <person name="Armitage A.D."/>
            <person name="Sobczyk M.K."/>
            <person name="Bates H.J."/>
            <person name="Dunwell J.M."/>
            <person name="Nellist C.F."/>
            <person name="Harrison R.J."/>
        </authorList>
    </citation>
    <scope>NUCLEOTIDE SEQUENCE [LARGE SCALE GENOMIC DNA]</scope>
    <source>
        <strain evidence="3 4">SCRP324</strain>
    </source>
</reference>
<dbReference type="InterPro" id="IPR001969">
    <property type="entry name" value="Aspartic_peptidase_AS"/>
</dbReference>
<dbReference type="Pfam" id="PF00078">
    <property type="entry name" value="RVT_1"/>
    <property type="match status" value="1"/>
</dbReference>
<dbReference type="InterPro" id="IPR000477">
    <property type="entry name" value="RT_dom"/>
</dbReference>
<dbReference type="Proteomes" id="UP000435112">
    <property type="component" value="Unassembled WGS sequence"/>
</dbReference>
<dbReference type="InterPro" id="IPR043128">
    <property type="entry name" value="Rev_trsase/Diguanyl_cyclase"/>
</dbReference>
<feature type="region of interest" description="Disordered" evidence="1">
    <location>
        <begin position="346"/>
        <end position="441"/>
    </location>
</feature>
<dbReference type="CDD" id="cd00303">
    <property type="entry name" value="retropepsin_like"/>
    <property type="match status" value="1"/>
</dbReference>
<evidence type="ECO:0000256" key="1">
    <source>
        <dbReference type="SAM" id="MobiDB-lite"/>
    </source>
</evidence>
<organism evidence="3 4">
    <name type="scientific">Phytophthora rubi</name>
    <dbReference type="NCBI Taxonomy" id="129364"/>
    <lineage>
        <taxon>Eukaryota</taxon>
        <taxon>Sar</taxon>
        <taxon>Stramenopiles</taxon>
        <taxon>Oomycota</taxon>
        <taxon>Peronosporomycetes</taxon>
        <taxon>Peronosporales</taxon>
        <taxon>Peronosporaceae</taxon>
        <taxon>Phytophthora</taxon>
    </lineage>
</organism>
<gene>
    <name evidence="3" type="ORF">PR002_g25935</name>
</gene>
<dbReference type="GO" id="GO:0006508">
    <property type="term" value="P:proteolysis"/>
    <property type="evidence" value="ECO:0007669"/>
    <property type="project" value="InterPro"/>
</dbReference>
<dbReference type="AlphaFoldDB" id="A0A6A3I2I5"/>
<dbReference type="OrthoDB" id="109223at2759"/>
<dbReference type="InterPro" id="IPR021109">
    <property type="entry name" value="Peptidase_aspartic_dom_sf"/>
</dbReference>
<accession>A0A6A3I2I5</accession>
<evidence type="ECO:0000313" key="4">
    <source>
        <dbReference type="Proteomes" id="UP000435112"/>
    </source>
</evidence>
<feature type="domain" description="Reverse transcriptase" evidence="2">
    <location>
        <begin position="533"/>
        <end position="739"/>
    </location>
</feature>
<dbReference type="GO" id="GO:0004190">
    <property type="term" value="F:aspartic-type endopeptidase activity"/>
    <property type="evidence" value="ECO:0007669"/>
    <property type="project" value="InterPro"/>
</dbReference>
<name>A0A6A3I2I5_9STRA</name>
<comment type="caution">
    <text evidence="3">The sequence shown here is derived from an EMBL/GenBank/DDBJ whole genome shotgun (WGS) entry which is preliminary data.</text>
</comment>
<protein>
    <recommendedName>
        <fullName evidence="2">Reverse transcriptase domain-containing protein</fullName>
    </recommendedName>
</protein>
<dbReference type="Gene3D" id="3.30.70.270">
    <property type="match status" value="1"/>
</dbReference>
<evidence type="ECO:0000313" key="3">
    <source>
        <dbReference type="EMBL" id="KAE8974373.1"/>
    </source>
</evidence>
<dbReference type="InterPro" id="IPR043502">
    <property type="entry name" value="DNA/RNA_pol_sf"/>
</dbReference>
<dbReference type="PROSITE" id="PS50878">
    <property type="entry name" value="RT_POL"/>
    <property type="match status" value="1"/>
</dbReference>
<dbReference type="SUPFAM" id="SSF50630">
    <property type="entry name" value="Acid proteases"/>
    <property type="match status" value="1"/>
</dbReference>
<dbReference type="PANTHER" id="PTHR33064:SF37">
    <property type="entry name" value="RIBONUCLEASE H"/>
    <property type="match status" value="1"/>
</dbReference>
<dbReference type="Gene3D" id="2.40.70.10">
    <property type="entry name" value="Acid Proteases"/>
    <property type="match status" value="1"/>
</dbReference>
<dbReference type="InterPro" id="IPR051320">
    <property type="entry name" value="Viral_Replic_Matur_Polypro"/>
</dbReference>
<feature type="compositionally biased region" description="Low complexity" evidence="1">
    <location>
        <begin position="355"/>
        <end position="366"/>
    </location>
</feature>
<sequence length="795" mass="87389">MTLELQPGESRGYWKYHVPGKHFKQAKANSKINNMKTVVLLDSGSEVSIIDATFARKVGRYIDTSQSQECLGIGEKLYVATGRTKIKLTLAGSLVYLYEVWVGDDLPPDYQAILGMDFMVPAGIRLDLGDGSMCLPNEIRVMLHGRRQIFSDKARPICVGEHLTVGIAESAELPLRLRETDNEKLWLTRGQGWVPTLIKGPGRLRYLHITNLSDRALILHRDVQIGLQLSGDHVPRQPGFVSVGSRRYAEWQTLAWEATTDAATAAVQPPEDNEPAVDRREYPTPRQILTRPQVTITTERGDVTGDGGGRAVAACVARSGTPPVEEISGAGLGSNPLHAEICAEADRPTEEVSVAADAPETPAATAGKDAVSSEQEDNSVESDGVSDQGPKREVGPQAAGVARPPTQGTMKQIPPEDHRARVPAPTPDKVPQGLPGQVSKDPKIRQATIEVRIEDLQVGDLADNTEDEIRKLRDIIWAHRHLLIGKGNALPPAAVGAICDIDVGDATPIAQRVRKIAPQFREKVSDLLKGLLSAKIIRHSTSPWASPIVVIIKKNGVDIRLCIDYRLVNGLTKLMIYPMPLINDLLEDLDKVLWYCSLDMASGFWVMSMADRARAISAFITPFGLFEWNRMPFGLKNAPQIYQRLIDNALYGFLRIPPAADQNALTDLFKAGDPEETGESSVLGRRSYIDDILVTAGSWDLLCDRVKALLEACDKWNISISVAKSFWGLKKVDYLGHRVSNEGLEAHPKDLSALTDLPFPRTLRAMQSFLGSLNYYGRSSKTWRSTLQCYTSSGR</sequence>